<dbReference type="PANTHER" id="PTHR43785:SF14">
    <property type="entry name" value="GLUTAMINE SYNTHETASE"/>
    <property type="match status" value="1"/>
</dbReference>
<dbReference type="AlphaFoldDB" id="A0A1H2SIE4"/>
<gene>
    <name evidence="5" type="ORF">SAMN05216287_0665</name>
</gene>
<dbReference type="SMART" id="SM01230">
    <property type="entry name" value="Gln-synt_C"/>
    <property type="match status" value="1"/>
</dbReference>
<dbReference type="InterPro" id="IPR036651">
    <property type="entry name" value="Gln_synt_N_sf"/>
</dbReference>
<dbReference type="OrthoDB" id="9789509at2"/>
<dbReference type="NCBIfam" id="TIGR03105">
    <property type="entry name" value="gln_synth_III"/>
    <property type="match status" value="1"/>
</dbReference>
<evidence type="ECO:0000313" key="5">
    <source>
        <dbReference type="EMBL" id="SDW31297.1"/>
    </source>
</evidence>
<dbReference type="PANTHER" id="PTHR43785">
    <property type="entry name" value="GAMMA-GLUTAMYLPUTRESCINE SYNTHETASE"/>
    <property type="match status" value="1"/>
</dbReference>
<dbReference type="Pfam" id="PF00120">
    <property type="entry name" value="Gln-synt_C"/>
    <property type="match status" value="1"/>
</dbReference>
<name>A0A1H2SIE4_9PSED</name>
<dbReference type="InterPro" id="IPR014746">
    <property type="entry name" value="Gln_synth/guanido_kin_cat_dom"/>
</dbReference>
<evidence type="ECO:0000256" key="1">
    <source>
        <dbReference type="ARBA" id="ARBA00022598"/>
    </source>
</evidence>
<dbReference type="GO" id="GO:0006542">
    <property type="term" value="P:glutamine biosynthetic process"/>
    <property type="evidence" value="ECO:0007669"/>
    <property type="project" value="InterPro"/>
</dbReference>
<evidence type="ECO:0000256" key="3">
    <source>
        <dbReference type="RuleBase" id="RU000384"/>
    </source>
</evidence>
<evidence type="ECO:0000256" key="2">
    <source>
        <dbReference type="PROSITE-ProRule" id="PRU01331"/>
    </source>
</evidence>
<accession>A0A1H2SIE4</accession>
<dbReference type="SUPFAM" id="SSF54368">
    <property type="entry name" value="Glutamine synthetase, N-terminal domain"/>
    <property type="match status" value="1"/>
</dbReference>
<protein>
    <submittedName>
        <fullName evidence="5">Glutamine synthetase</fullName>
    </submittedName>
</protein>
<comment type="similarity">
    <text evidence="2 3">Belongs to the glutamine synthetase family.</text>
</comment>
<keyword evidence="6" id="KW-1185">Reference proteome</keyword>
<evidence type="ECO:0000313" key="6">
    <source>
        <dbReference type="Proteomes" id="UP000243778"/>
    </source>
</evidence>
<dbReference type="Gene3D" id="3.10.20.70">
    <property type="entry name" value="Glutamine synthetase, N-terminal domain"/>
    <property type="match status" value="1"/>
</dbReference>
<dbReference type="Gene3D" id="3.30.590.10">
    <property type="entry name" value="Glutamine synthetase/guanido kinase, catalytic domain"/>
    <property type="match status" value="1"/>
</dbReference>
<dbReference type="STRING" id="1007099.SAMN05216287_0665"/>
<proteinExistence type="inferred from homology"/>
<reference evidence="6" key="1">
    <citation type="submission" date="2016-10" db="EMBL/GenBank/DDBJ databases">
        <authorList>
            <person name="Varghese N."/>
            <person name="Submissions S."/>
        </authorList>
    </citation>
    <scope>NUCLEOTIDE SEQUENCE [LARGE SCALE GENOMIC DNA]</scope>
    <source>
        <strain evidence="6">NRRL B-59562</strain>
    </source>
</reference>
<dbReference type="PROSITE" id="PS51987">
    <property type="entry name" value="GS_CATALYTIC"/>
    <property type="match status" value="1"/>
</dbReference>
<sequence>MSRHPEAENLKNSLQAKGVKYAMASYVDIHGVIKGKFVPLSHLGQMLGGSELYTGAALDGVPQDISDNEVAAMPDPASAIQCAWNKDLAWFASDLYLDGKPFAACSRGALKRQTDAAAAMGYTFNLGIETEFFIYKDSADGGFEPISVRDDLAKPCYDPRGLMDNMHIIGELVEALNEIGMDVYSFDHEDANGQFETDFKYADAMTMADRFVFFRMLANEIARKHGAFASFMPKPSAKRTGSGAHYNMSLADRETGRNLFEPDGDDLHDCGVSKLGYHFIAGVLKHAQAICAVIAPTVNSYKRLVRKGSMSGSTWAPVFVCYGNNNRTNMLRIPSQGGRVECRAADISCNPYLGAAMILAAGLEGVREQLEPGLPHRENMYNYTEKQVAEMNIECLPRTLSEAIDAFEKDPLSREVFGDSLFQAFVDFKRDEWNAYHTHVSDWEIQRYLKFF</sequence>
<dbReference type="InterPro" id="IPR017536">
    <property type="entry name" value="Glutamine_synthetase_typeIII"/>
</dbReference>
<organism evidence="5 6">
    <name type="scientific">Pseudomonas kuykendallii</name>
    <dbReference type="NCBI Taxonomy" id="1007099"/>
    <lineage>
        <taxon>Bacteria</taxon>
        <taxon>Pseudomonadati</taxon>
        <taxon>Pseudomonadota</taxon>
        <taxon>Gammaproteobacteria</taxon>
        <taxon>Pseudomonadales</taxon>
        <taxon>Pseudomonadaceae</taxon>
        <taxon>Pseudomonas</taxon>
    </lineage>
</organism>
<evidence type="ECO:0000259" key="4">
    <source>
        <dbReference type="PROSITE" id="PS51987"/>
    </source>
</evidence>
<dbReference type="InterPro" id="IPR008146">
    <property type="entry name" value="Gln_synth_cat_dom"/>
</dbReference>
<feature type="domain" description="GS catalytic" evidence="4">
    <location>
        <begin position="106"/>
        <end position="452"/>
    </location>
</feature>
<dbReference type="RefSeq" id="WP_090224585.1">
    <property type="nucleotide sequence ID" value="NZ_FNNU01000001.1"/>
</dbReference>
<dbReference type="SUPFAM" id="SSF55931">
    <property type="entry name" value="Glutamine synthetase/guanido kinase"/>
    <property type="match status" value="1"/>
</dbReference>
<dbReference type="Proteomes" id="UP000243778">
    <property type="component" value="Unassembled WGS sequence"/>
</dbReference>
<dbReference type="EMBL" id="FNNU01000001">
    <property type="protein sequence ID" value="SDW31297.1"/>
    <property type="molecule type" value="Genomic_DNA"/>
</dbReference>
<keyword evidence="1" id="KW-0436">Ligase</keyword>
<dbReference type="GO" id="GO:0004356">
    <property type="term" value="F:glutamine synthetase activity"/>
    <property type="evidence" value="ECO:0007669"/>
    <property type="project" value="InterPro"/>
</dbReference>